<accession>A0ABP9QAS2</accession>
<dbReference type="Gene3D" id="1.10.357.10">
    <property type="entry name" value="Tetracycline Repressor, domain 2"/>
    <property type="match status" value="1"/>
</dbReference>
<evidence type="ECO:0000256" key="1">
    <source>
        <dbReference type="ARBA" id="ARBA00022491"/>
    </source>
</evidence>
<proteinExistence type="predicted"/>
<dbReference type="PROSITE" id="PS01081">
    <property type="entry name" value="HTH_TETR_1"/>
    <property type="match status" value="1"/>
</dbReference>
<evidence type="ECO:0000259" key="6">
    <source>
        <dbReference type="PROSITE" id="PS50977"/>
    </source>
</evidence>
<reference evidence="8" key="1">
    <citation type="journal article" date="2019" name="Int. J. Syst. Evol. Microbiol.">
        <title>The Global Catalogue of Microorganisms (GCM) 10K type strain sequencing project: providing services to taxonomists for standard genome sequencing and annotation.</title>
        <authorList>
            <consortium name="The Broad Institute Genomics Platform"/>
            <consortium name="The Broad Institute Genome Sequencing Center for Infectious Disease"/>
            <person name="Wu L."/>
            <person name="Ma J."/>
        </authorList>
    </citation>
    <scope>NUCLEOTIDE SEQUENCE [LARGE SCALE GENOMIC DNA]</scope>
    <source>
        <strain evidence="8">JCM 18303</strain>
    </source>
</reference>
<dbReference type="RefSeq" id="WP_185059412.1">
    <property type="nucleotide sequence ID" value="NZ_BAABJP010000015.1"/>
</dbReference>
<dbReference type="SUPFAM" id="SSF48498">
    <property type="entry name" value="Tetracyclin repressor-like, C-terminal domain"/>
    <property type="match status" value="1"/>
</dbReference>
<keyword evidence="8" id="KW-1185">Reference proteome</keyword>
<evidence type="ECO:0000256" key="4">
    <source>
        <dbReference type="ARBA" id="ARBA00023163"/>
    </source>
</evidence>
<dbReference type="PROSITE" id="PS50977">
    <property type="entry name" value="HTH_TETR_2"/>
    <property type="match status" value="1"/>
</dbReference>
<dbReference type="PANTHER" id="PTHR30055">
    <property type="entry name" value="HTH-TYPE TRANSCRIPTIONAL REGULATOR RUTR"/>
    <property type="match status" value="1"/>
</dbReference>
<dbReference type="InterPro" id="IPR009057">
    <property type="entry name" value="Homeodomain-like_sf"/>
</dbReference>
<evidence type="ECO:0000256" key="3">
    <source>
        <dbReference type="ARBA" id="ARBA00023125"/>
    </source>
</evidence>
<dbReference type="InterPro" id="IPR023772">
    <property type="entry name" value="DNA-bd_HTH_TetR-type_CS"/>
</dbReference>
<dbReference type="InterPro" id="IPR036271">
    <property type="entry name" value="Tet_transcr_reg_TetR-rel_C_sf"/>
</dbReference>
<dbReference type="SUPFAM" id="SSF46689">
    <property type="entry name" value="Homeodomain-like"/>
    <property type="match status" value="1"/>
</dbReference>
<evidence type="ECO:0000313" key="8">
    <source>
        <dbReference type="Proteomes" id="UP001428817"/>
    </source>
</evidence>
<dbReference type="InterPro" id="IPR050109">
    <property type="entry name" value="HTH-type_TetR-like_transc_reg"/>
</dbReference>
<comment type="caution">
    <text evidence="7">The sequence shown here is derived from an EMBL/GenBank/DDBJ whole genome shotgun (WGS) entry which is preliminary data.</text>
</comment>
<evidence type="ECO:0000256" key="5">
    <source>
        <dbReference type="PROSITE-ProRule" id="PRU00335"/>
    </source>
</evidence>
<keyword evidence="1" id="KW-0678">Repressor</keyword>
<keyword evidence="2" id="KW-0805">Transcription regulation</keyword>
<dbReference type="Pfam" id="PF17932">
    <property type="entry name" value="TetR_C_24"/>
    <property type="match status" value="1"/>
</dbReference>
<organism evidence="7 8">
    <name type="scientific">Pseudonocardia eucalypti</name>
    <dbReference type="NCBI Taxonomy" id="648755"/>
    <lineage>
        <taxon>Bacteria</taxon>
        <taxon>Bacillati</taxon>
        <taxon>Actinomycetota</taxon>
        <taxon>Actinomycetes</taxon>
        <taxon>Pseudonocardiales</taxon>
        <taxon>Pseudonocardiaceae</taxon>
        <taxon>Pseudonocardia</taxon>
    </lineage>
</organism>
<dbReference type="InterPro" id="IPR001647">
    <property type="entry name" value="HTH_TetR"/>
</dbReference>
<evidence type="ECO:0000313" key="7">
    <source>
        <dbReference type="EMBL" id="GAA5157068.1"/>
    </source>
</evidence>
<name>A0ABP9QAS2_9PSEU</name>
<keyword evidence="4" id="KW-0804">Transcription</keyword>
<gene>
    <name evidence="7" type="ORF">GCM10023321_34650</name>
</gene>
<evidence type="ECO:0000256" key="2">
    <source>
        <dbReference type="ARBA" id="ARBA00023015"/>
    </source>
</evidence>
<dbReference type="Pfam" id="PF00440">
    <property type="entry name" value="TetR_N"/>
    <property type="match status" value="1"/>
</dbReference>
<dbReference type="PANTHER" id="PTHR30055:SF175">
    <property type="entry name" value="HTH-TYPE TRANSCRIPTIONAL REPRESSOR KSTR2"/>
    <property type="match status" value="1"/>
</dbReference>
<dbReference type="InterPro" id="IPR041490">
    <property type="entry name" value="KstR2_TetR_C"/>
</dbReference>
<feature type="domain" description="HTH tetR-type" evidence="6">
    <location>
        <begin position="13"/>
        <end position="73"/>
    </location>
</feature>
<dbReference type="EMBL" id="BAABJP010000015">
    <property type="protein sequence ID" value="GAA5157068.1"/>
    <property type="molecule type" value="Genomic_DNA"/>
</dbReference>
<dbReference type="Proteomes" id="UP001428817">
    <property type="component" value="Unassembled WGS sequence"/>
</dbReference>
<keyword evidence="3 5" id="KW-0238">DNA-binding</keyword>
<feature type="DNA-binding region" description="H-T-H motif" evidence="5">
    <location>
        <begin position="36"/>
        <end position="55"/>
    </location>
</feature>
<sequence>MKEPDEVPSSRRELVEAELYEQASRLFAERGFAGTTLQHIADAMGITRPTLYYYVKSKEEILARLVTETTEGKANEVDRIRRDDTLDAPTKLRRISYVLAYSRASQPSRFMLLDRSVAHLPEPVAQRRQEIRQETLDSLVETVEKGITSGQFRPVNPLAAARAIYGMCSWVVNWYRPDGDQPPDEAAREITELAVAMVVQVPRRMPSNSGPQAAVALLRQDLSFLERVLDELNES</sequence>
<protein>
    <submittedName>
        <fullName evidence="7">TetR/AcrR family transcriptional regulator</fullName>
    </submittedName>
</protein>
<dbReference type="PRINTS" id="PR00455">
    <property type="entry name" value="HTHTETR"/>
</dbReference>